<evidence type="ECO:0000313" key="2">
    <source>
        <dbReference type="Proteomes" id="UP000658720"/>
    </source>
</evidence>
<dbReference type="NCBIfam" id="NF045587">
    <property type="entry name" value="T4P_biogen_EbsA"/>
    <property type="match status" value="1"/>
</dbReference>
<name>A0ABR9VUY6_9SYNC</name>
<accession>A0ABR9VUY6</accession>
<gene>
    <name evidence="1" type="ORF">IQ217_15215</name>
</gene>
<dbReference type="Proteomes" id="UP000658720">
    <property type="component" value="Unassembled WGS sequence"/>
</dbReference>
<sequence length="132" mass="15184">MSSTDISQLQPADKRDVIVYQPYYPDKNKQKLLPLALGLYQLGQVEGARRIEGGENLSFVATWFVSRLPSELTRCRMQFDGQADLSYEMTVLNSEFMDYLIDLIAGYEESKNIDFPQNFYRKLLRLDDASAV</sequence>
<dbReference type="EMBL" id="JADEVV010000051">
    <property type="protein sequence ID" value="MBE9255164.1"/>
    <property type="molecule type" value="Genomic_DNA"/>
</dbReference>
<comment type="caution">
    <text evidence="1">The sequence shown here is derived from an EMBL/GenBank/DDBJ whole genome shotgun (WGS) entry which is preliminary data.</text>
</comment>
<proteinExistence type="predicted"/>
<organism evidence="1 2">
    <name type="scientific">Synechocystis salina LEGE 00031</name>
    <dbReference type="NCBI Taxonomy" id="1828736"/>
    <lineage>
        <taxon>Bacteria</taxon>
        <taxon>Bacillati</taxon>
        <taxon>Cyanobacteriota</taxon>
        <taxon>Cyanophyceae</taxon>
        <taxon>Synechococcales</taxon>
        <taxon>Merismopediaceae</taxon>
        <taxon>Synechocystis</taxon>
    </lineage>
</organism>
<reference evidence="1 2" key="1">
    <citation type="submission" date="2020-10" db="EMBL/GenBank/DDBJ databases">
        <authorList>
            <person name="Castelo-Branco R."/>
            <person name="Eusebio N."/>
            <person name="Adriana R."/>
            <person name="Vieira A."/>
            <person name="Brugerolle De Fraissinette N."/>
            <person name="Rezende De Castro R."/>
            <person name="Schneider M.P."/>
            <person name="Vasconcelos V."/>
            <person name="Leao P.N."/>
        </authorList>
    </citation>
    <scope>NUCLEOTIDE SEQUENCE [LARGE SCALE GENOMIC DNA]</scope>
    <source>
        <strain evidence="1 2">LEGE 00031</strain>
    </source>
</reference>
<evidence type="ECO:0000313" key="1">
    <source>
        <dbReference type="EMBL" id="MBE9255164.1"/>
    </source>
</evidence>
<dbReference type="InterPro" id="IPR054652">
    <property type="entry name" value="T4P_EbsA-like"/>
</dbReference>
<keyword evidence="2" id="KW-1185">Reference proteome</keyword>
<protein>
    <submittedName>
        <fullName evidence="1">Uncharacterized protein</fullName>
    </submittedName>
</protein>